<evidence type="ECO:0000256" key="3">
    <source>
        <dbReference type="SAM" id="MobiDB-lite"/>
    </source>
</evidence>
<keyword evidence="4" id="KW-1133">Transmembrane helix</keyword>
<evidence type="ECO:0000256" key="2">
    <source>
        <dbReference type="PIRSR" id="PIRSR601461-2"/>
    </source>
</evidence>
<name>A0AA40D4A7_9PEZI</name>
<protein>
    <submittedName>
        <fullName evidence="7">Aspartic peptidase domain-containing protein</fullName>
    </submittedName>
</protein>
<dbReference type="EMBL" id="JAULSY010000173">
    <property type="protein sequence ID" value="KAK0660053.1"/>
    <property type="molecule type" value="Genomic_DNA"/>
</dbReference>
<feature type="region of interest" description="Disordered" evidence="3">
    <location>
        <begin position="452"/>
        <end position="472"/>
    </location>
</feature>
<dbReference type="Pfam" id="PF00026">
    <property type="entry name" value="Asp"/>
    <property type="match status" value="1"/>
</dbReference>
<keyword evidence="5" id="KW-0732">Signal</keyword>
<dbReference type="AlphaFoldDB" id="A0AA40D4A7"/>
<evidence type="ECO:0000313" key="7">
    <source>
        <dbReference type="EMBL" id="KAK0660053.1"/>
    </source>
</evidence>
<feature type="region of interest" description="Disordered" evidence="3">
    <location>
        <begin position="570"/>
        <end position="601"/>
    </location>
</feature>
<reference evidence="7" key="1">
    <citation type="submission" date="2023-06" db="EMBL/GenBank/DDBJ databases">
        <title>Genome-scale phylogeny and comparative genomics of the fungal order Sordariales.</title>
        <authorList>
            <consortium name="Lawrence Berkeley National Laboratory"/>
            <person name="Hensen N."/>
            <person name="Bonometti L."/>
            <person name="Westerberg I."/>
            <person name="Brannstrom I.O."/>
            <person name="Guillou S."/>
            <person name="Cros-Aarteil S."/>
            <person name="Calhoun S."/>
            <person name="Haridas S."/>
            <person name="Kuo A."/>
            <person name="Mondo S."/>
            <person name="Pangilinan J."/>
            <person name="Riley R."/>
            <person name="Labutti K."/>
            <person name="Andreopoulos B."/>
            <person name="Lipzen A."/>
            <person name="Chen C."/>
            <person name="Yanf M."/>
            <person name="Daum C."/>
            <person name="Ng V."/>
            <person name="Clum A."/>
            <person name="Steindorff A."/>
            <person name="Ohm R."/>
            <person name="Martin F."/>
            <person name="Silar P."/>
            <person name="Natvig D."/>
            <person name="Lalanne C."/>
            <person name="Gautier V."/>
            <person name="Ament-Velasquez S.L."/>
            <person name="Kruys A."/>
            <person name="Hutchinson M.I."/>
            <person name="Powell A.J."/>
            <person name="Barry K."/>
            <person name="Miller A.N."/>
            <person name="Grigoriev I.V."/>
            <person name="Debuchy R."/>
            <person name="Gladieux P."/>
            <person name="Thoren M.H."/>
            <person name="Johannesson H."/>
        </authorList>
    </citation>
    <scope>NUCLEOTIDE SEQUENCE</scope>
    <source>
        <strain evidence="7">CBS 307.81</strain>
    </source>
</reference>
<dbReference type="InterPro" id="IPR001461">
    <property type="entry name" value="Aspartic_peptidase_A1"/>
</dbReference>
<dbReference type="InterPro" id="IPR033121">
    <property type="entry name" value="PEPTIDASE_A1"/>
</dbReference>
<evidence type="ECO:0000313" key="8">
    <source>
        <dbReference type="Proteomes" id="UP001174997"/>
    </source>
</evidence>
<comment type="caution">
    <text evidence="7">The sequence shown here is derived from an EMBL/GenBank/DDBJ whole genome shotgun (WGS) entry which is preliminary data.</text>
</comment>
<feature type="signal peptide" evidence="5">
    <location>
        <begin position="1"/>
        <end position="19"/>
    </location>
</feature>
<evidence type="ECO:0000256" key="5">
    <source>
        <dbReference type="SAM" id="SignalP"/>
    </source>
</evidence>
<feature type="compositionally biased region" description="Acidic residues" evidence="3">
    <location>
        <begin position="458"/>
        <end position="472"/>
    </location>
</feature>
<dbReference type="GO" id="GO:0006508">
    <property type="term" value="P:proteolysis"/>
    <property type="evidence" value="ECO:0007669"/>
    <property type="project" value="InterPro"/>
</dbReference>
<dbReference type="InterPro" id="IPR021109">
    <property type="entry name" value="Peptidase_aspartic_dom_sf"/>
</dbReference>
<keyword evidence="4" id="KW-0812">Transmembrane</keyword>
<dbReference type="SUPFAM" id="SSF50630">
    <property type="entry name" value="Acid proteases"/>
    <property type="match status" value="1"/>
</dbReference>
<gene>
    <name evidence="7" type="ORF">QBC41DRAFT_331205</name>
</gene>
<feature type="domain" description="Peptidase A1" evidence="6">
    <location>
        <begin position="52"/>
        <end position="413"/>
    </location>
</feature>
<accession>A0AA40D4A7</accession>
<keyword evidence="8" id="KW-1185">Reference proteome</keyword>
<feature type="compositionally biased region" description="Basic and acidic residues" evidence="3">
    <location>
        <begin position="510"/>
        <end position="529"/>
    </location>
</feature>
<evidence type="ECO:0000259" key="6">
    <source>
        <dbReference type="PROSITE" id="PS51767"/>
    </source>
</evidence>
<dbReference type="PANTHER" id="PTHR47966:SF73">
    <property type="entry name" value="PEPTIDASE A1 DOMAIN-CONTAINING PROTEIN"/>
    <property type="match status" value="1"/>
</dbReference>
<dbReference type="GO" id="GO:0004190">
    <property type="term" value="F:aspartic-type endopeptidase activity"/>
    <property type="evidence" value="ECO:0007669"/>
    <property type="project" value="InterPro"/>
</dbReference>
<comment type="similarity">
    <text evidence="1">Belongs to the peptidase A1 family.</text>
</comment>
<evidence type="ECO:0000256" key="1">
    <source>
        <dbReference type="ARBA" id="ARBA00007447"/>
    </source>
</evidence>
<feature type="chain" id="PRO_5041296481" evidence="5">
    <location>
        <begin position="20"/>
        <end position="601"/>
    </location>
</feature>
<evidence type="ECO:0000256" key="4">
    <source>
        <dbReference type="SAM" id="Phobius"/>
    </source>
</evidence>
<keyword evidence="4" id="KW-0472">Membrane</keyword>
<sequence length="601" mass="65203">MSLVYLLLQCFLFATATSAHLLVPFTRERNIASRSIDGKTASVPLSASGHVFIANVTVGTPPQQLSLLLSPSSPHTWLPNANEAMPCSQNFNLLSGGFHPVDDISSSACKWGAFSKFESSTFKDAETVQFQFDASYTSTFTVRGSNFTDILRMGDIELDNFPMGLVNSATNNQWIGMLGLGNDGTTTYPRRSTKYYPNLVDRLVSSGKIVTQGYSIWLNNAEGTSGSLLLGAIDKSRYKGELIRLNTARAYDIFPSAFAVSLNNINMHDDSKEVFKFEEVGLLFTLSPAESFSILPREMVDPIIEASGATWNTTIERATIPCDAGSKNTKINIRLQLEGPDGPVINVPLADLIVPQEVTNWEIAIGTNPQSLSRNTCLFGIQKSNSGQFIIGSSLLRRTYMVFDAVNKEIALAPVKPGSSSTKSVIVPFEKAGAHIPSSRLYCAEGSECVSEPSTASDSEEGVEAPVDEDEPDSNWKKIVIGVVVPIGVLAIVLPIIYVILTRRKRQAKARGEMMTRQREADHTDGEDSFKEDEYGVKVTVSVSSKVSVAKAPPSPQFFLGVPGAFPSIPEDRQSQYSGDALLGPDSRSGSRHGSEKEASR</sequence>
<feature type="region of interest" description="Disordered" evidence="3">
    <location>
        <begin position="509"/>
        <end position="529"/>
    </location>
</feature>
<feature type="transmembrane region" description="Helical" evidence="4">
    <location>
        <begin position="479"/>
        <end position="501"/>
    </location>
</feature>
<proteinExistence type="inferred from homology"/>
<dbReference type="PROSITE" id="PS51767">
    <property type="entry name" value="PEPTIDASE_A1"/>
    <property type="match status" value="1"/>
</dbReference>
<dbReference type="PRINTS" id="PR00792">
    <property type="entry name" value="PEPSIN"/>
</dbReference>
<organism evidence="7 8">
    <name type="scientific">Cercophora samala</name>
    <dbReference type="NCBI Taxonomy" id="330535"/>
    <lineage>
        <taxon>Eukaryota</taxon>
        <taxon>Fungi</taxon>
        <taxon>Dikarya</taxon>
        <taxon>Ascomycota</taxon>
        <taxon>Pezizomycotina</taxon>
        <taxon>Sordariomycetes</taxon>
        <taxon>Sordariomycetidae</taxon>
        <taxon>Sordariales</taxon>
        <taxon>Lasiosphaeriaceae</taxon>
        <taxon>Cercophora</taxon>
    </lineage>
</organism>
<dbReference type="Proteomes" id="UP001174997">
    <property type="component" value="Unassembled WGS sequence"/>
</dbReference>
<dbReference type="PANTHER" id="PTHR47966">
    <property type="entry name" value="BETA-SITE APP-CLEAVING ENZYME, ISOFORM A-RELATED"/>
    <property type="match status" value="1"/>
</dbReference>
<keyword evidence="2" id="KW-1015">Disulfide bond</keyword>
<dbReference type="Gene3D" id="2.40.70.10">
    <property type="entry name" value="Acid Proteases"/>
    <property type="match status" value="2"/>
</dbReference>
<feature type="disulfide bond" evidence="2">
    <location>
        <begin position="322"/>
        <end position="377"/>
    </location>
</feature>